<dbReference type="PROSITE" id="PS50943">
    <property type="entry name" value="HTH_CROC1"/>
    <property type="match status" value="1"/>
</dbReference>
<dbReference type="InterPro" id="IPR011990">
    <property type="entry name" value="TPR-like_helical_dom_sf"/>
</dbReference>
<dbReference type="SUPFAM" id="SSF48452">
    <property type="entry name" value="TPR-like"/>
    <property type="match status" value="2"/>
</dbReference>
<accession>A0A849A7Y7</accession>
<evidence type="ECO:0000256" key="1">
    <source>
        <dbReference type="PROSITE-ProRule" id="PRU00339"/>
    </source>
</evidence>
<dbReference type="EMBL" id="JABEND010000003">
    <property type="protein sequence ID" value="NNG35613.1"/>
    <property type="molecule type" value="Genomic_DNA"/>
</dbReference>
<dbReference type="PRINTS" id="PR00364">
    <property type="entry name" value="DISEASERSIST"/>
</dbReference>
<keyword evidence="1" id="KW-0802">TPR repeat</keyword>
<dbReference type="Proteomes" id="UP000562984">
    <property type="component" value="Unassembled WGS sequence"/>
</dbReference>
<dbReference type="Pfam" id="PF13424">
    <property type="entry name" value="TPR_12"/>
    <property type="match status" value="1"/>
</dbReference>
<dbReference type="Gene3D" id="1.25.40.10">
    <property type="entry name" value="Tetratricopeptide repeat domain"/>
    <property type="match status" value="2"/>
</dbReference>
<dbReference type="SMART" id="SM00028">
    <property type="entry name" value="TPR"/>
    <property type="match status" value="3"/>
</dbReference>
<dbReference type="InterPro" id="IPR027417">
    <property type="entry name" value="P-loop_NTPase"/>
</dbReference>
<evidence type="ECO:0000313" key="3">
    <source>
        <dbReference type="EMBL" id="NNG35613.1"/>
    </source>
</evidence>
<dbReference type="InterPro" id="IPR019734">
    <property type="entry name" value="TPR_rpt"/>
</dbReference>
<dbReference type="Pfam" id="PF13191">
    <property type="entry name" value="AAA_16"/>
    <property type="match status" value="1"/>
</dbReference>
<dbReference type="InterPro" id="IPR001387">
    <property type="entry name" value="Cro/C1-type_HTH"/>
</dbReference>
<sequence length="795" mass="84168">MAHGAIAPSTAEFAGILKKALTASNGKPLAAAALARRTGLSRSTMYAYLAGSSLPSPKSLDLLLTAVGVPAGQQRRLSTLRDAAADARLAGPGPAAPLAAAVAHTLPADPGELVGRAEQLAELTGRARDVPSGRGGAVALTGPAGVGKTGLALRWAHQHIAEFADGAVYLDLGGYAAGPPREPGAALAELLRAFGADDTAPTDRTGERLAQLRTAVGGRKPLVILDNALDDEQLRVLLAGLSTAFVLITSRDLLPGLSVAGEVARIPVRPLDEAAALDLVQRYVPSPLRQPAAVTRAVVARCVGLPLALRIVAGQLGRGWPTGGTLAVDRLLGLPAVAQRGRQQLSLREVLGWSERRLPESTARALRLLAVVPVARLSTETAAAALGQSLSQTSRQLRRLLRAHLLEPLGHNQFRLHDLIRGYARERALAVDDEAARTAAEDRLIEHFVDAGQWASQTLFPATAPTEGVKVHERRRAQGWFDQQWPQLVDLIASTVRRDAPAATVRLVQVIRKPVLEGRIRVRESVELFLAGLAAARSVGDHAAEAVLLRNVGSTLRILGNDADAIGYFEEAAEASRKLGDDEALAGTVSELGNVHLWAGRLTDAIDHYQQALQFADRGGSVLAAAIAHNNLSICYRKRNDHRAAMDHANAALAHYQQLGAESGIARTRCQLCEIATDMGDFDTAAAEAGAALTWARTVGSRQVEAEVLNVLGEMHRANAQHALSRAHHVAALAGAQSVDDDYEQARVHEGIGWSHQASAEVALAQQAWRQSFAMYRAMGADDAARVEVLLTADA</sequence>
<reference evidence="3 4" key="1">
    <citation type="submission" date="2020-05" db="EMBL/GenBank/DDBJ databases">
        <title>Nakamurella sp. DB0629 isolated from air conditioner.</title>
        <authorList>
            <person name="Kim D.H."/>
            <person name="Kim D.-U."/>
        </authorList>
    </citation>
    <scope>NUCLEOTIDE SEQUENCE [LARGE SCALE GENOMIC DNA]</scope>
    <source>
        <strain evidence="3 4">DB0629</strain>
    </source>
</reference>
<dbReference type="InterPro" id="IPR041664">
    <property type="entry name" value="AAA_16"/>
</dbReference>
<comment type="caution">
    <text evidence="3">The sequence shown here is derived from an EMBL/GenBank/DDBJ whole genome shotgun (WGS) entry which is preliminary data.</text>
</comment>
<feature type="repeat" description="TPR" evidence="1">
    <location>
        <begin position="586"/>
        <end position="619"/>
    </location>
</feature>
<dbReference type="PROSITE" id="PS50005">
    <property type="entry name" value="TPR"/>
    <property type="match status" value="1"/>
</dbReference>
<name>A0A849A7Y7_9ACTN</name>
<protein>
    <submittedName>
        <fullName evidence="3">Tetratricopeptide repeat protein</fullName>
    </submittedName>
</protein>
<gene>
    <name evidence="3" type="ORF">HKD39_07780</name>
</gene>
<dbReference type="PANTHER" id="PTHR47691">
    <property type="entry name" value="REGULATOR-RELATED"/>
    <property type="match status" value="1"/>
</dbReference>
<keyword evidence="4" id="KW-1185">Reference proteome</keyword>
<organism evidence="3 4">
    <name type="scientific">Nakamurella aerolata</name>
    <dbReference type="NCBI Taxonomy" id="1656892"/>
    <lineage>
        <taxon>Bacteria</taxon>
        <taxon>Bacillati</taxon>
        <taxon>Actinomycetota</taxon>
        <taxon>Actinomycetes</taxon>
        <taxon>Nakamurellales</taxon>
        <taxon>Nakamurellaceae</taxon>
        <taxon>Nakamurella</taxon>
    </lineage>
</organism>
<dbReference type="SUPFAM" id="SSF52540">
    <property type="entry name" value="P-loop containing nucleoside triphosphate hydrolases"/>
    <property type="match status" value="1"/>
</dbReference>
<feature type="domain" description="HTH cro/C1-type" evidence="2">
    <location>
        <begin position="32"/>
        <end position="74"/>
    </location>
</feature>
<dbReference type="Gene3D" id="3.40.50.300">
    <property type="entry name" value="P-loop containing nucleotide triphosphate hydrolases"/>
    <property type="match status" value="1"/>
</dbReference>
<dbReference type="AlphaFoldDB" id="A0A849A7Y7"/>
<proteinExistence type="predicted"/>
<evidence type="ECO:0000313" key="4">
    <source>
        <dbReference type="Proteomes" id="UP000562984"/>
    </source>
</evidence>
<dbReference type="PANTHER" id="PTHR47691:SF3">
    <property type="entry name" value="HTH-TYPE TRANSCRIPTIONAL REGULATOR RV0890C-RELATED"/>
    <property type="match status" value="1"/>
</dbReference>
<evidence type="ECO:0000259" key="2">
    <source>
        <dbReference type="PROSITE" id="PS50943"/>
    </source>
</evidence>